<evidence type="ECO:0000313" key="1">
    <source>
        <dbReference type="EMBL" id="OQP57059.1"/>
    </source>
</evidence>
<keyword evidence="2" id="KW-1185">Reference proteome</keyword>
<evidence type="ECO:0000313" key="2">
    <source>
        <dbReference type="Proteomes" id="UP000192796"/>
    </source>
</evidence>
<dbReference type="AlphaFoldDB" id="A0A1V9FFB5"/>
<dbReference type="OrthoDB" id="674680at2"/>
<accession>A0A1V9FFB5</accession>
<sequence length="94" mass="10946">MDKRYESIKFMIETGHITEFKQIFHYIPKSLLGRHLHTNNPRMTRLVTNVDDLTVQEIVSISTLFDVDYTKITHIVFAQYLKDNKIPPSPLKGG</sequence>
<reference evidence="1 2" key="1">
    <citation type="submission" date="2016-03" db="EMBL/GenBank/DDBJ databases">
        <title>Niastella vici sp. nov., isolated from farmland soil.</title>
        <authorList>
            <person name="Chen L."/>
            <person name="Wang D."/>
            <person name="Yang S."/>
            <person name="Wang G."/>
        </authorList>
    </citation>
    <scope>NUCLEOTIDE SEQUENCE [LARGE SCALE GENOMIC DNA]</scope>
    <source>
        <strain evidence="1 2">DJ57</strain>
    </source>
</reference>
<gene>
    <name evidence="1" type="ORF">A3860_10855</name>
</gene>
<dbReference type="EMBL" id="LVYD01000124">
    <property type="protein sequence ID" value="OQP57059.1"/>
    <property type="molecule type" value="Genomic_DNA"/>
</dbReference>
<comment type="caution">
    <text evidence="1">The sequence shown here is derived from an EMBL/GenBank/DDBJ whole genome shotgun (WGS) entry which is preliminary data.</text>
</comment>
<protein>
    <submittedName>
        <fullName evidence="1">Uncharacterized protein</fullName>
    </submittedName>
</protein>
<dbReference type="Proteomes" id="UP000192796">
    <property type="component" value="Unassembled WGS sequence"/>
</dbReference>
<proteinExistence type="predicted"/>
<name>A0A1V9FFB5_9BACT</name>
<dbReference type="RefSeq" id="WP_081156023.1">
    <property type="nucleotide sequence ID" value="NZ_LVYD01000124.1"/>
</dbReference>
<organism evidence="1 2">
    <name type="scientific">Niastella vici</name>
    <dbReference type="NCBI Taxonomy" id="1703345"/>
    <lineage>
        <taxon>Bacteria</taxon>
        <taxon>Pseudomonadati</taxon>
        <taxon>Bacteroidota</taxon>
        <taxon>Chitinophagia</taxon>
        <taxon>Chitinophagales</taxon>
        <taxon>Chitinophagaceae</taxon>
        <taxon>Niastella</taxon>
    </lineage>
</organism>